<evidence type="ECO:0000256" key="3">
    <source>
        <dbReference type="ARBA" id="ARBA00023239"/>
    </source>
</evidence>
<evidence type="ECO:0000256" key="4">
    <source>
        <dbReference type="ARBA" id="ARBA00023270"/>
    </source>
</evidence>
<name>A0ABW3DE98_9BACL</name>
<dbReference type="EMBL" id="JBHTIU010000050">
    <property type="protein sequence ID" value="MFD0870559.1"/>
    <property type="molecule type" value="Genomic_DNA"/>
</dbReference>
<dbReference type="InterPro" id="IPR011343">
    <property type="entry name" value="DeoC"/>
</dbReference>
<comment type="subcellular location">
    <subcellularLocation>
        <location evidence="6">Cytoplasm</location>
    </subcellularLocation>
</comment>
<feature type="active site" description="Schiff-base intermediate with acetaldehyde" evidence="6">
    <location>
        <position position="157"/>
    </location>
</feature>
<comment type="similarity">
    <text evidence="1 6">Belongs to the DeoC/FbaB aldolase family. DeoC type 1 subfamily.</text>
</comment>
<proteinExistence type="inferred from homology"/>
<evidence type="ECO:0000256" key="5">
    <source>
        <dbReference type="ARBA" id="ARBA00048791"/>
    </source>
</evidence>
<dbReference type="Pfam" id="PF01791">
    <property type="entry name" value="DeoC"/>
    <property type="match status" value="1"/>
</dbReference>
<dbReference type="SMART" id="SM01133">
    <property type="entry name" value="DeoC"/>
    <property type="match status" value="1"/>
</dbReference>
<evidence type="ECO:0000256" key="1">
    <source>
        <dbReference type="ARBA" id="ARBA00010936"/>
    </source>
</evidence>
<evidence type="ECO:0000313" key="7">
    <source>
        <dbReference type="EMBL" id="MFD0870559.1"/>
    </source>
</evidence>
<evidence type="ECO:0000256" key="6">
    <source>
        <dbReference type="HAMAP-Rule" id="MF_00114"/>
    </source>
</evidence>
<accession>A0ABW3DE98</accession>
<dbReference type="PANTHER" id="PTHR10889:SF1">
    <property type="entry name" value="DEOXYRIBOSE-PHOSPHATE ALDOLASE"/>
    <property type="match status" value="1"/>
</dbReference>
<dbReference type="EC" id="4.1.2.4" evidence="6"/>
<reference evidence="8" key="1">
    <citation type="journal article" date="2019" name="Int. J. Syst. Evol. Microbiol.">
        <title>The Global Catalogue of Microorganisms (GCM) 10K type strain sequencing project: providing services to taxonomists for standard genome sequencing and annotation.</title>
        <authorList>
            <consortium name="The Broad Institute Genomics Platform"/>
            <consortium name="The Broad Institute Genome Sequencing Center for Infectious Disease"/>
            <person name="Wu L."/>
            <person name="Ma J."/>
        </authorList>
    </citation>
    <scope>NUCLEOTIDE SEQUENCE [LARGE SCALE GENOMIC DNA]</scope>
    <source>
        <strain evidence="8">CCUG 57263</strain>
    </source>
</reference>
<dbReference type="SUPFAM" id="SSF51569">
    <property type="entry name" value="Aldolase"/>
    <property type="match status" value="1"/>
</dbReference>
<sequence length="226" mass="23929">MEWNRSTLARTIDHTLLKPDARAEAIRTLCEEAVRHHFYSVCVHSGWVAYCREQLQGSDVRISAVCGFPHGANGSEVKAYEAAQSVKWGAAEIDMVLPIGMLLDHRFTEVEADIQQVVAAVEGQAVVKVILETGYLNSELVRAGCRLAEQAGAGFVKTSTGFGPGGATAEVVRLMRESVSSSMGVKASGGVRDAATAIAMLEAGATRIGTSSGIAIVSGLQGMEDY</sequence>
<comment type="catalytic activity">
    <reaction evidence="5 6">
        <text>2-deoxy-D-ribose 5-phosphate = D-glyceraldehyde 3-phosphate + acetaldehyde</text>
        <dbReference type="Rhea" id="RHEA:12821"/>
        <dbReference type="ChEBI" id="CHEBI:15343"/>
        <dbReference type="ChEBI" id="CHEBI:59776"/>
        <dbReference type="ChEBI" id="CHEBI:62877"/>
        <dbReference type="EC" id="4.1.2.4"/>
    </reaction>
</comment>
<comment type="function">
    <text evidence="6">Catalyzes a reversible aldol reaction between acetaldehyde and D-glyceraldehyde 3-phosphate to generate 2-deoxy-D-ribose 5-phosphate.</text>
</comment>
<feature type="active site" description="Proton donor/acceptor" evidence="6">
    <location>
        <position position="186"/>
    </location>
</feature>
<gene>
    <name evidence="6 7" type="primary">deoC</name>
    <name evidence="7" type="ORF">ACFQ03_15490</name>
</gene>
<keyword evidence="4 6" id="KW-0704">Schiff base</keyword>
<dbReference type="NCBIfam" id="TIGR00126">
    <property type="entry name" value="deoC"/>
    <property type="match status" value="1"/>
</dbReference>
<comment type="pathway">
    <text evidence="6">Carbohydrate degradation; 2-deoxy-D-ribose 1-phosphate degradation; D-glyceraldehyde 3-phosphate and acetaldehyde from 2-deoxy-alpha-D-ribose 1-phosphate: step 2/2.</text>
</comment>
<keyword evidence="8" id="KW-1185">Reference proteome</keyword>
<dbReference type="CDD" id="cd00959">
    <property type="entry name" value="DeoC"/>
    <property type="match status" value="1"/>
</dbReference>
<dbReference type="GO" id="GO:0004139">
    <property type="term" value="F:deoxyribose-phosphate aldolase activity"/>
    <property type="evidence" value="ECO:0007669"/>
    <property type="project" value="UniProtKB-EC"/>
</dbReference>
<dbReference type="InterPro" id="IPR028581">
    <property type="entry name" value="DeoC_typeI"/>
</dbReference>
<dbReference type="Gene3D" id="3.20.20.70">
    <property type="entry name" value="Aldolase class I"/>
    <property type="match status" value="1"/>
</dbReference>
<dbReference type="RefSeq" id="WP_144934097.1">
    <property type="nucleotide sequence ID" value="NZ_JBHTIU010000050.1"/>
</dbReference>
<evidence type="ECO:0000313" key="8">
    <source>
        <dbReference type="Proteomes" id="UP001597120"/>
    </source>
</evidence>
<dbReference type="InterPro" id="IPR002915">
    <property type="entry name" value="DeoC/FbaB/LacD_aldolase"/>
</dbReference>
<feature type="active site" description="Proton donor/acceptor" evidence="6">
    <location>
        <position position="94"/>
    </location>
</feature>
<organism evidence="7 8">
    <name type="scientific">Paenibacillus residui</name>
    <dbReference type="NCBI Taxonomy" id="629724"/>
    <lineage>
        <taxon>Bacteria</taxon>
        <taxon>Bacillati</taxon>
        <taxon>Bacillota</taxon>
        <taxon>Bacilli</taxon>
        <taxon>Bacillales</taxon>
        <taxon>Paenibacillaceae</taxon>
        <taxon>Paenibacillus</taxon>
    </lineage>
</organism>
<dbReference type="HAMAP" id="MF_00114">
    <property type="entry name" value="DeoC_type1"/>
    <property type="match status" value="1"/>
</dbReference>
<dbReference type="Proteomes" id="UP001597120">
    <property type="component" value="Unassembled WGS sequence"/>
</dbReference>
<dbReference type="PIRSF" id="PIRSF001357">
    <property type="entry name" value="DeoC"/>
    <property type="match status" value="1"/>
</dbReference>
<dbReference type="InterPro" id="IPR013785">
    <property type="entry name" value="Aldolase_TIM"/>
</dbReference>
<keyword evidence="2 6" id="KW-0963">Cytoplasm</keyword>
<evidence type="ECO:0000256" key="2">
    <source>
        <dbReference type="ARBA" id="ARBA00022490"/>
    </source>
</evidence>
<keyword evidence="3 6" id="KW-0456">Lyase</keyword>
<dbReference type="PANTHER" id="PTHR10889">
    <property type="entry name" value="DEOXYRIBOSE-PHOSPHATE ALDOLASE"/>
    <property type="match status" value="1"/>
</dbReference>
<protein>
    <recommendedName>
        <fullName evidence="6">Deoxyribose-phosphate aldolase</fullName>
        <shortName evidence="6">DERA</shortName>
        <ecNumber evidence="6">4.1.2.4</ecNumber>
    </recommendedName>
    <alternativeName>
        <fullName evidence="6">2-deoxy-D-ribose 5-phosphate aldolase</fullName>
    </alternativeName>
    <alternativeName>
        <fullName evidence="6">Phosphodeoxyriboaldolase</fullName>
        <shortName evidence="6">Deoxyriboaldolase</shortName>
    </alternativeName>
</protein>
<comment type="caution">
    <text evidence="7">The sequence shown here is derived from an EMBL/GenBank/DDBJ whole genome shotgun (WGS) entry which is preliminary data.</text>
</comment>